<dbReference type="PIRSF" id="PIRSF026649">
    <property type="entry name" value="MsbB"/>
    <property type="match status" value="1"/>
</dbReference>
<dbReference type="GO" id="GO:0009247">
    <property type="term" value="P:glycolipid biosynthetic process"/>
    <property type="evidence" value="ECO:0007669"/>
    <property type="project" value="UniProtKB-ARBA"/>
</dbReference>
<dbReference type="InterPro" id="IPR004960">
    <property type="entry name" value="LipA_acyltrans"/>
</dbReference>
<comment type="subcellular location">
    <subcellularLocation>
        <location evidence="1">Cell inner membrane</location>
    </subcellularLocation>
</comment>
<sequence length="302" mass="34173">MFKARMVEYMLRLLALVPLPVLHAVGSACGWLLYWFPNDFRRITRINVQRCFPELTARQQRLLERQALQETCKTALETGYIWFNSTARLLAKVKSTHGGDLLQKAMSKGKGVIIASPHLGCWEIVGRYLGNRYPITCLYRPSREPDMDYIALLGRKQDQTTLVPTDATGVKQLFATLRQGNMVGILPDQDPRYGSGVFAPFFGIPAKTMTLLPKLAAKTGVPVFFVFAQRLPWGRGYEIHIVAADSNIVSEDNVLAATAMNKGVEACVRQVPQQYQWSYKRFRTRPEGKGNGPRFYPRDRNT</sequence>
<comment type="caution">
    <text evidence="8">The sequence shown here is derived from an EMBL/GenBank/DDBJ whole genome shotgun (WGS) entry which is preliminary data.</text>
</comment>
<dbReference type="Pfam" id="PF03279">
    <property type="entry name" value="Lip_A_acyltrans"/>
    <property type="match status" value="1"/>
</dbReference>
<feature type="region of interest" description="Disordered" evidence="7">
    <location>
        <begin position="282"/>
        <end position="302"/>
    </location>
</feature>
<keyword evidence="6 8" id="KW-0012">Acyltransferase</keyword>
<evidence type="ECO:0000256" key="2">
    <source>
        <dbReference type="ARBA" id="ARBA00022475"/>
    </source>
</evidence>
<keyword evidence="5" id="KW-0472">Membrane</keyword>
<keyword evidence="2" id="KW-1003">Cell membrane</keyword>
<name>A0A7W7Y3S8_9BACT</name>
<accession>A0A7W7Y3S8</accession>
<dbReference type="Proteomes" id="UP000528322">
    <property type="component" value="Unassembled WGS sequence"/>
</dbReference>
<evidence type="ECO:0000256" key="5">
    <source>
        <dbReference type="ARBA" id="ARBA00023136"/>
    </source>
</evidence>
<reference evidence="8 9" key="1">
    <citation type="submission" date="2020-08" db="EMBL/GenBank/DDBJ databases">
        <title>Genomic Encyclopedia of Type Strains, Phase IV (KMG-IV): sequencing the most valuable type-strain genomes for metagenomic binning, comparative biology and taxonomic classification.</title>
        <authorList>
            <person name="Goeker M."/>
        </authorList>
    </citation>
    <scope>NUCLEOTIDE SEQUENCE [LARGE SCALE GENOMIC DNA]</scope>
    <source>
        <strain evidence="8 9">DSM 22071</strain>
    </source>
</reference>
<evidence type="ECO:0000256" key="1">
    <source>
        <dbReference type="ARBA" id="ARBA00004533"/>
    </source>
</evidence>
<evidence type="ECO:0000256" key="3">
    <source>
        <dbReference type="ARBA" id="ARBA00022519"/>
    </source>
</evidence>
<evidence type="ECO:0000256" key="4">
    <source>
        <dbReference type="ARBA" id="ARBA00022679"/>
    </source>
</evidence>
<protein>
    <submittedName>
        <fullName evidence="8">KDO2-lipid IV(A) lauroyltransferase</fullName>
        <ecNumber evidence="8">2.3.1.241</ecNumber>
    </submittedName>
</protein>
<dbReference type="GO" id="GO:0005886">
    <property type="term" value="C:plasma membrane"/>
    <property type="evidence" value="ECO:0007669"/>
    <property type="project" value="UniProtKB-SubCell"/>
</dbReference>
<keyword evidence="9" id="KW-1185">Reference proteome</keyword>
<dbReference type="PANTHER" id="PTHR30606">
    <property type="entry name" value="LIPID A BIOSYNTHESIS LAUROYL ACYLTRANSFERASE"/>
    <property type="match status" value="1"/>
</dbReference>
<keyword evidence="3" id="KW-0997">Cell inner membrane</keyword>
<keyword evidence="4 8" id="KW-0808">Transferase</keyword>
<evidence type="ECO:0000313" key="8">
    <source>
        <dbReference type="EMBL" id="MBB5021499.1"/>
    </source>
</evidence>
<organism evidence="8 9">
    <name type="scientific">Desulfurispira natronophila</name>
    <dbReference type="NCBI Taxonomy" id="682562"/>
    <lineage>
        <taxon>Bacteria</taxon>
        <taxon>Pseudomonadati</taxon>
        <taxon>Chrysiogenota</taxon>
        <taxon>Chrysiogenia</taxon>
        <taxon>Chrysiogenales</taxon>
        <taxon>Chrysiogenaceae</taxon>
        <taxon>Desulfurispira</taxon>
    </lineage>
</organism>
<dbReference type="AlphaFoldDB" id="A0A7W7Y3S8"/>
<gene>
    <name evidence="8" type="ORF">HNR37_000811</name>
</gene>
<dbReference type="PANTHER" id="PTHR30606:SF10">
    <property type="entry name" value="PHOSPHATIDYLINOSITOL MANNOSIDE ACYLTRANSFERASE"/>
    <property type="match status" value="1"/>
</dbReference>
<dbReference type="EC" id="2.3.1.241" evidence="8"/>
<dbReference type="PROSITE" id="PS51257">
    <property type="entry name" value="PROKAR_LIPOPROTEIN"/>
    <property type="match status" value="1"/>
</dbReference>
<proteinExistence type="predicted"/>
<dbReference type="GO" id="GO:0008913">
    <property type="term" value="F:Kdo2-lipid IVA acyltransferase activity"/>
    <property type="evidence" value="ECO:0007669"/>
    <property type="project" value="UniProtKB-EC"/>
</dbReference>
<evidence type="ECO:0000256" key="6">
    <source>
        <dbReference type="ARBA" id="ARBA00023315"/>
    </source>
</evidence>
<dbReference type="EMBL" id="JACHID010000004">
    <property type="protein sequence ID" value="MBB5021499.1"/>
    <property type="molecule type" value="Genomic_DNA"/>
</dbReference>
<evidence type="ECO:0000313" key="9">
    <source>
        <dbReference type="Proteomes" id="UP000528322"/>
    </source>
</evidence>
<dbReference type="CDD" id="cd07984">
    <property type="entry name" value="LPLAT_LABLAT-like"/>
    <property type="match status" value="1"/>
</dbReference>
<dbReference type="RefSeq" id="WP_183730308.1">
    <property type="nucleotide sequence ID" value="NZ_JACHID010000004.1"/>
</dbReference>
<evidence type="ECO:0000256" key="7">
    <source>
        <dbReference type="SAM" id="MobiDB-lite"/>
    </source>
</evidence>